<reference evidence="6 7" key="1">
    <citation type="submission" date="2017-11" db="EMBL/GenBank/DDBJ databases">
        <title>Rhodohalobacter 15182 sp. nov., isolated from a salt lake.</title>
        <authorList>
            <person name="Han S."/>
        </authorList>
    </citation>
    <scope>NUCLEOTIDE SEQUENCE [LARGE SCALE GENOMIC DNA]</scope>
    <source>
        <strain evidence="6 7">15182</strain>
    </source>
</reference>
<gene>
    <name evidence="6" type="ORF">CWD77_02465</name>
</gene>
<dbReference type="GO" id="GO:0003700">
    <property type="term" value="F:DNA-binding transcription factor activity"/>
    <property type="evidence" value="ECO:0007669"/>
    <property type="project" value="TreeGrafter"/>
</dbReference>
<protein>
    <submittedName>
        <fullName evidence="6">LacI family transcriptional regulator</fullName>
    </submittedName>
</protein>
<dbReference type="RefSeq" id="WP_101071643.1">
    <property type="nucleotide sequence ID" value="NZ_PISP01000001.1"/>
</dbReference>
<keyword evidence="2" id="KW-0805">Transcription regulation</keyword>
<keyword evidence="1" id="KW-0678">Repressor</keyword>
<feature type="domain" description="HTH lacI-type" evidence="5">
    <location>
        <begin position="3"/>
        <end position="57"/>
    </location>
</feature>
<comment type="caution">
    <text evidence="6">The sequence shown here is derived from an EMBL/GenBank/DDBJ whole genome shotgun (WGS) entry which is preliminary data.</text>
</comment>
<evidence type="ECO:0000256" key="3">
    <source>
        <dbReference type="ARBA" id="ARBA00023125"/>
    </source>
</evidence>
<dbReference type="OrthoDB" id="9768806at2"/>
<dbReference type="CDD" id="cd06267">
    <property type="entry name" value="PBP1_LacI_sugar_binding-like"/>
    <property type="match status" value="1"/>
</dbReference>
<dbReference type="Proteomes" id="UP000233398">
    <property type="component" value="Unassembled WGS sequence"/>
</dbReference>
<dbReference type="AlphaFoldDB" id="A0A2N0VJJ3"/>
<dbReference type="SUPFAM" id="SSF53822">
    <property type="entry name" value="Periplasmic binding protein-like I"/>
    <property type="match status" value="1"/>
</dbReference>
<dbReference type="SMART" id="SM00354">
    <property type="entry name" value="HTH_LACI"/>
    <property type="match status" value="1"/>
</dbReference>
<dbReference type="Pfam" id="PF00356">
    <property type="entry name" value="LacI"/>
    <property type="match status" value="1"/>
</dbReference>
<evidence type="ECO:0000256" key="1">
    <source>
        <dbReference type="ARBA" id="ARBA00022491"/>
    </source>
</evidence>
<keyword evidence="3" id="KW-0238">DNA-binding</keyword>
<dbReference type="SUPFAM" id="SSF47413">
    <property type="entry name" value="lambda repressor-like DNA-binding domains"/>
    <property type="match status" value="1"/>
</dbReference>
<dbReference type="PANTHER" id="PTHR30146">
    <property type="entry name" value="LACI-RELATED TRANSCRIPTIONAL REPRESSOR"/>
    <property type="match status" value="1"/>
</dbReference>
<dbReference type="PROSITE" id="PS50932">
    <property type="entry name" value="HTH_LACI_2"/>
    <property type="match status" value="1"/>
</dbReference>
<dbReference type="Pfam" id="PF00532">
    <property type="entry name" value="Peripla_BP_1"/>
    <property type="match status" value="1"/>
</dbReference>
<dbReference type="InterPro" id="IPR028082">
    <property type="entry name" value="Peripla_BP_I"/>
</dbReference>
<evidence type="ECO:0000259" key="5">
    <source>
        <dbReference type="PROSITE" id="PS50932"/>
    </source>
</evidence>
<dbReference type="GO" id="GO:0000976">
    <property type="term" value="F:transcription cis-regulatory region binding"/>
    <property type="evidence" value="ECO:0007669"/>
    <property type="project" value="TreeGrafter"/>
</dbReference>
<evidence type="ECO:0000256" key="2">
    <source>
        <dbReference type="ARBA" id="ARBA00023015"/>
    </source>
</evidence>
<dbReference type="PANTHER" id="PTHR30146:SF148">
    <property type="entry name" value="HTH-TYPE TRANSCRIPTIONAL REPRESSOR PURR-RELATED"/>
    <property type="match status" value="1"/>
</dbReference>
<sequence length="336" mass="37972">MPITIYDIAKAAGVSIATVSRVFNQAENVKPQTRKKVLKIADEMGYHPHVYAQGLASKKKNRIVMLAPVMSNYFFTEVLRGIQDSLAEEHFELNIVNIGRKKDAFKLVEETIKKRWAEGYLLVSLHFSEKELKLLKRHNIPVCLVDDFSNSFDSVSFNNEEGAYLATKYLISKGNRQIAVLSANANSIPIRDRLKGYRRALDEFEIPYDENLIITGDSMERDGFTELSGYQAMNKILNLDPIPDAVFCTSDTKAVGAQKALKEHGVHLPLISFDNLTIAEYIGLSTVNQPMYDMGFRATNKLIQRLHNPDLRISNEVHHPELVIRSSSEKLKEVTS</sequence>
<dbReference type="InterPro" id="IPR010982">
    <property type="entry name" value="Lambda_DNA-bd_dom_sf"/>
</dbReference>
<dbReference type="InterPro" id="IPR000843">
    <property type="entry name" value="HTH_LacI"/>
</dbReference>
<evidence type="ECO:0000313" key="6">
    <source>
        <dbReference type="EMBL" id="PKD44351.1"/>
    </source>
</evidence>
<dbReference type="PRINTS" id="PR00036">
    <property type="entry name" value="HTHLACI"/>
</dbReference>
<keyword evidence="4" id="KW-0804">Transcription</keyword>
<keyword evidence="7" id="KW-1185">Reference proteome</keyword>
<dbReference type="Gene3D" id="3.40.50.2300">
    <property type="match status" value="2"/>
</dbReference>
<evidence type="ECO:0000256" key="4">
    <source>
        <dbReference type="ARBA" id="ARBA00023163"/>
    </source>
</evidence>
<dbReference type="Gene3D" id="1.10.260.40">
    <property type="entry name" value="lambda repressor-like DNA-binding domains"/>
    <property type="match status" value="1"/>
</dbReference>
<dbReference type="EMBL" id="PISP01000001">
    <property type="protein sequence ID" value="PKD44351.1"/>
    <property type="molecule type" value="Genomic_DNA"/>
</dbReference>
<organism evidence="6 7">
    <name type="scientific">Rhodohalobacter barkolensis</name>
    <dbReference type="NCBI Taxonomy" id="2053187"/>
    <lineage>
        <taxon>Bacteria</taxon>
        <taxon>Pseudomonadati</taxon>
        <taxon>Balneolota</taxon>
        <taxon>Balneolia</taxon>
        <taxon>Balneolales</taxon>
        <taxon>Balneolaceae</taxon>
        <taxon>Rhodohalobacter</taxon>
    </lineage>
</organism>
<dbReference type="CDD" id="cd01392">
    <property type="entry name" value="HTH_LacI"/>
    <property type="match status" value="1"/>
</dbReference>
<evidence type="ECO:0000313" key="7">
    <source>
        <dbReference type="Proteomes" id="UP000233398"/>
    </source>
</evidence>
<name>A0A2N0VJJ3_9BACT</name>
<proteinExistence type="predicted"/>
<dbReference type="InterPro" id="IPR001761">
    <property type="entry name" value="Peripla_BP/Lac1_sug-bd_dom"/>
</dbReference>
<accession>A0A2N0VJJ3</accession>